<dbReference type="AlphaFoldDB" id="A0A5U9TM25"/>
<dbReference type="EMBL" id="AAIKGE010000009">
    <property type="protein sequence ID" value="ECF1447300.1"/>
    <property type="molecule type" value="Genomic_DNA"/>
</dbReference>
<evidence type="ECO:0000313" key="2">
    <source>
        <dbReference type="EMBL" id="CNT69644.1"/>
    </source>
</evidence>
<dbReference type="EMBL" id="AAMEJW010000005">
    <property type="protein sequence ID" value="EDG4994263.1"/>
    <property type="molecule type" value="Genomic_DNA"/>
</dbReference>
<reference evidence="3" key="2">
    <citation type="submission" date="2019-03" db="EMBL/GenBank/DDBJ databases">
        <authorList>
            <person name="Ashton P.M."/>
            <person name="Dallman T."/>
            <person name="Nair S."/>
            <person name="De Pinna E."/>
            <person name="Peters T."/>
            <person name="Grant K."/>
        </authorList>
    </citation>
    <scope>NUCLEOTIDE SEQUENCE</scope>
    <source>
        <strain evidence="4">136768</strain>
        <strain evidence="5">138330</strain>
        <strain evidence="3">692616</strain>
    </source>
</reference>
<dbReference type="Proteomes" id="UP000039541">
    <property type="component" value="Unassembled WGS sequence"/>
</dbReference>
<dbReference type="EMBL" id="AAMEML010000007">
    <property type="protein sequence ID" value="EDG5288517.1"/>
    <property type="molecule type" value="Genomic_DNA"/>
</dbReference>
<organism evidence="3">
    <name type="scientific">Salmonella enterica subsp. enterica serovar Bovismorbificans</name>
    <dbReference type="NCBI Taxonomy" id="58097"/>
    <lineage>
        <taxon>Bacteria</taxon>
        <taxon>Pseudomonadati</taxon>
        <taxon>Pseudomonadota</taxon>
        <taxon>Gammaproteobacteria</taxon>
        <taxon>Enterobacterales</taxon>
        <taxon>Enterobacteriaceae</taxon>
        <taxon>Salmonella</taxon>
    </lineage>
</organism>
<sequence length="85" mass="9621">MFRCPICGASSRIRTSAKMNDTNTVRRKYYQCNNLACGLCFSTMEAFEKFTSKQNKGEPSLPDDFIPHDAFPASHRGRDQLNLAI</sequence>
<proteinExistence type="predicted"/>
<protein>
    <submittedName>
        <fullName evidence="2">Phage late control protein</fullName>
    </submittedName>
    <submittedName>
        <fullName evidence="3">Transcriptional regulator</fullName>
    </submittedName>
</protein>
<evidence type="ECO:0000313" key="3">
    <source>
        <dbReference type="EMBL" id="ECF1447300.1"/>
    </source>
</evidence>
<accession>A0A5U9TM25</accession>
<evidence type="ECO:0000313" key="6">
    <source>
        <dbReference type="Proteomes" id="UP000039541"/>
    </source>
</evidence>
<dbReference type="EMBL" id="CQPC01000006">
    <property type="protein sequence ID" value="CNT69644.1"/>
    <property type="molecule type" value="Genomic_DNA"/>
</dbReference>
<evidence type="ECO:0000259" key="1">
    <source>
        <dbReference type="Pfam" id="PF04606"/>
    </source>
</evidence>
<evidence type="ECO:0000313" key="5">
    <source>
        <dbReference type="EMBL" id="EDG5288517.1"/>
    </source>
</evidence>
<dbReference type="RefSeq" id="WP_001672062.1">
    <property type="nucleotide sequence ID" value="NZ_CQPO01000009.1"/>
</dbReference>
<reference evidence="2 6" key="1">
    <citation type="submission" date="2015-03" db="EMBL/GenBank/DDBJ databases">
        <authorList>
            <consortium name="Pathogen Informatics"/>
        </authorList>
    </citation>
    <scope>NUCLEOTIDE SEQUENCE [LARGE SCALE GENOMIC DNA]</scope>
    <source>
        <strain evidence="2 6">3476</strain>
    </source>
</reference>
<dbReference type="Pfam" id="PF04606">
    <property type="entry name" value="Ogr_Delta"/>
    <property type="match status" value="1"/>
</dbReference>
<feature type="domain" description="Zinc finger Ogr/Delta-type" evidence="1">
    <location>
        <begin position="3"/>
        <end position="50"/>
    </location>
</feature>
<evidence type="ECO:0000313" key="4">
    <source>
        <dbReference type="EMBL" id="EDG4994263.1"/>
    </source>
</evidence>
<gene>
    <name evidence="2" type="primary">gpB</name>
    <name evidence="4" type="ORF">B7N01_07465</name>
    <name evidence="5" type="ORF">B7N80_09010</name>
    <name evidence="3" type="ORF">E0916_15225</name>
    <name evidence="2" type="ORF">ERS008202_00663</name>
</gene>
<name>A0A5U9TM25_SALET</name>
<dbReference type="InterPro" id="IPR007684">
    <property type="entry name" value="Znf_Ogr/Delta"/>
</dbReference>